<dbReference type="InterPro" id="IPR003779">
    <property type="entry name" value="CMD-like"/>
</dbReference>
<dbReference type="Gene3D" id="1.20.1290.10">
    <property type="entry name" value="AhpD-like"/>
    <property type="match status" value="1"/>
</dbReference>
<dbReference type="PANTHER" id="PTHR34846">
    <property type="entry name" value="4-CARBOXYMUCONOLACTONE DECARBOXYLASE FAMILY PROTEIN (AFU_ORTHOLOGUE AFUA_6G11590)"/>
    <property type="match status" value="1"/>
</dbReference>
<evidence type="ECO:0000313" key="2">
    <source>
        <dbReference type="EMBL" id="MDQ2583483.1"/>
    </source>
</evidence>
<name>A0ABU0WUF5_9PSEU</name>
<evidence type="ECO:0000259" key="1">
    <source>
        <dbReference type="Pfam" id="PF02627"/>
    </source>
</evidence>
<protein>
    <recommendedName>
        <fullName evidence="1">Carboxymuconolactone decarboxylase-like domain-containing protein</fullName>
    </recommendedName>
</protein>
<organism evidence="2 3">
    <name type="scientific">Saccharothrix yanglingensis</name>
    <dbReference type="NCBI Taxonomy" id="659496"/>
    <lineage>
        <taxon>Bacteria</taxon>
        <taxon>Bacillati</taxon>
        <taxon>Actinomycetota</taxon>
        <taxon>Actinomycetes</taxon>
        <taxon>Pseudonocardiales</taxon>
        <taxon>Pseudonocardiaceae</taxon>
        <taxon>Saccharothrix</taxon>
    </lineage>
</organism>
<dbReference type="RefSeq" id="WP_306744592.1">
    <property type="nucleotide sequence ID" value="NZ_NSDM01000002.1"/>
</dbReference>
<proteinExistence type="predicted"/>
<evidence type="ECO:0000313" key="3">
    <source>
        <dbReference type="Proteomes" id="UP001225605"/>
    </source>
</evidence>
<dbReference type="Pfam" id="PF02627">
    <property type="entry name" value="CMD"/>
    <property type="match status" value="1"/>
</dbReference>
<accession>A0ABU0WUF5</accession>
<dbReference type="EMBL" id="NSDM01000002">
    <property type="protein sequence ID" value="MDQ2583483.1"/>
    <property type="molecule type" value="Genomic_DNA"/>
</dbReference>
<comment type="caution">
    <text evidence="2">The sequence shown here is derived from an EMBL/GenBank/DDBJ whole genome shotgun (WGS) entry which is preliminary data.</text>
</comment>
<dbReference type="Proteomes" id="UP001225605">
    <property type="component" value="Unassembled WGS sequence"/>
</dbReference>
<feature type="domain" description="Carboxymuconolactone decarboxylase-like" evidence="1">
    <location>
        <begin position="41"/>
        <end position="109"/>
    </location>
</feature>
<keyword evidence="3" id="KW-1185">Reference proteome</keyword>
<dbReference type="SUPFAM" id="SSF69118">
    <property type="entry name" value="AhpD-like"/>
    <property type="match status" value="1"/>
</dbReference>
<dbReference type="PANTHER" id="PTHR34846:SF5">
    <property type="entry name" value="CARBOXYMUCONOLACTONE DECARBOXYLASE-LIKE DOMAIN-CONTAINING PROTEIN"/>
    <property type="match status" value="1"/>
</dbReference>
<dbReference type="InterPro" id="IPR029032">
    <property type="entry name" value="AhpD-like"/>
</dbReference>
<sequence>MAMVDLLDGDDVPPAVGELFESVRREYGFVPNILRAMAHCPDLLAVFVPFWAQVYRSPTIGARLRALAALGTAKAQDCTYCVAHMTASARRAGVPEAQISAVGDLASIRTAFDEREALILRTADVLTRDPDGVTDELRAELKAAFGDDEIVNIVLAIGVYNLTSRFLKALSIDVESVFDAAAPQPTTT</sequence>
<gene>
    <name evidence="2" type="ORF">CKY47_05710</name>
</gene>
<reference evidence="2 3" key="1">
    <citation type="submission" date="2017-06" db="EMBL/GenBank/DDBJ databases">
        <title>Cultured bacterium strain Saccharothrix yanglingensis Hhs.015.</title>
        <authorList>
            <person name="Xia Y."/>
        </authorList>
    </citation>
    <scope>NUCLEOTIDE SEQUENCE [LARGE SCALE GENOMIC DNA]</scope>
    <source>
        <strain evidence="2 3">Hhs.015</strain>
    </source>
</reference>